<name>A0A8H3HWR2_9AGAM</name>
<reference evidence="5" key="1">
    <citation type="submission" date="2021-01" db="EMBL/GenBank/DDBJ databases">
        <authorList>
            <person name="Kaushik A."/>
        </authorList>
    </citation>
    <scope>NUCLEOTIDE SEQUENCE</scope>
    <source>
        <strain evidence="5">AG5</strain>
    </source>
</reference>
<organism evidence="5 6">
    <name type="scientific">Rhizoctonia solani</name>
    <dbReference type="NCBI Taxonomy" id="456999"/>
    <lineage>
        <taxon>Eukaryota</taxon>
        <taxon>Fungi</taxon>
        <taxon>Dikarya</taxon>
        <taxon>Basidiomycota</taxon>
        <taxon>Agaricomycotina</taxon>
        <taxon>Agaricomycetes</taxon>
        <taxon>Cantharellales</taxon>
        <taxon>Ceratobasidiaceae</taxon>
        <taxon>Rhizoctonia</taxon>
    </lineage>
</organism>
<dbReference type="Proteomes" id="UP000663827">
    <property type="component" value="Unassembled WGS sequence"/>
</dbReference>
<keyword evidence="4" id="KW-0175">Coiled coil</keyword>
<evidence type="ECO:0000256" key="1">
    <source>
        <dbReference type="ARBA" id="ARBA00022723"/>
    </source>
</evidence>
<feature type="coiled-coil region" evidence="4">
    <location>
        <begin position="91"/>
        <end position="139"/>
    </location>
</feature>
<dbReference type="AlphaFoldDB" id="A0A8H3HWR2"/>
<dbReference type="PROSITE" id="PS00518">
    <property type="entry name" value="ZF_RING_1"/>
    <property type="match status" value="1"/>
</dbReference>
<evidence type="ECO:0000256" key="2">
    <source>
        <dbReference type="ARBA" id="ARBA00022771"/>
    </source>
</evidence>
<evidence type="ECO:0000256" key="4">
    <source>
        <dbReference type="SAM" id="Coils"/>
    </source>
</evidence>
<dbReference type="InterPro" id="IPR017907">
    <property type="entry name" value="Znf_RING_CS"/>
</dbReference>
<proteinExistence type="predicted"/>
<evidence type="ECO:0008006" key="7">
    <source>
        <dbReference type="Google" id="ProtNLM"/>
    </source>
</evidence>
<keyword evidence="1" id="KW-0479">Metal-binding</keyword>
<keyword evidence="2" id="KW-0863">Zinc-finger</keyword>
<dbReference type="GO" id="GO:0008270">
    <property type="term" value="F:zinc ion binding"/>
    <property type="evidence" value="ECO:0007669"/>
    <property type="project" value="UniProtKB-KW"/>
</dbReference>
<protein>
    <recommendedName>
        <fullName evidence="7">RING-type domain-containing protein</fullName>
    </recommendedName>
</protein>
<evidence type="ECO:0000313" key="5">
    <source>
        <dbReference type="EMBL" id="CAE7065365.1"/>
    </source>
</evidence>
<evidence type="ECO:0000313" key="6">
    <source>
        <dbReference type="Proteomes" id="UP000663827"/>
    </source>
</evidence>
<comment type="caution">
    <text evidence="5">The sequence shown here is derived from an EMBL/GenBank/DDBJ whole genome shotgun (WGS) entry which is preliminary data.</text>
</comment>
<dbReference type="Gene3D" id="3.30.40.10">
    <property type="entry name" value="Zinc/RING finger domain, C3HC4 (zinc finger)"/>
    <property type="match status" value="1"/>
</dbReference>
<dbReference type="InterPro" id="IPR013083">
    <property type="entry name" value="Znf_RING/FYVE/PHD"/>
</dbReference>
<gene>
    <name evidence="5" type="ORF">RDB_LOCUS11101</name>
</gene>
<dbReference type="EMBL" id="CAJNJQ010000238">
    <property type="protein sequence ID" value="CAE7065365.1"/>
    <property type="molecule type" value="Genomic_DNA"/>
</dbReference>
<sequence length="157" mass="18097">MSKNLTRKDEQAVTCSMCKKPVPVLTTDNTPGCNTSLHTYLTPCSHVLCHICYVNTKHGKLRCKACPKMIDHKEVIRVYFTEVSGPLSKEIRDAHDRVEEMKRDLAEWRESDKKLRDRVDEIGAMVEEERKKLQELVDEANAILPRKTHAAQHRDNN</sequence>
<evidence type="ECO:0000256" key="3">
    <source>
        <dbReference type="ARBA" id="ARBA00022833"/>
    </source>
</evidence>
<accession>A0A8H3HWR2</accession>
<keyword evidence="3" id="KW-0862">Zinc</keyword>